<feature type="transmembrane region" description="Helical" evidence="1">
    <location>
        <begin position="46"/>
        <end position="66"/>
    </location>
</feature>
<feature type="transmembrane region" description="Helical" evidence="1">
    <location>
        <begin position="21"/>
        <end position="40"/>
    </location>
</feature>
<evidence type="ECO:0000313" key="3">
    <source>
        <dbReference type="Proteomes" id="UP001519332"/>
    </source>
</evidence>
<organism evidence="2 3">
    <name type="scientific">Kibdelosporangium banguiense</name>
    <dbReference type="NCBI Taxonomy" id="1365924"/>
    <lineage>
        <taxon>Bacteria</taxon>
        <taxon>Bacillati</taxon>
        <taxon>Actinomycetota</taxon>
        <taxon>Actinomycetes</taxon>
        <taxon>Pseudonocardiales</taxon>
        <taxon>Pseudonocardiaceae</taxon>
        <taxon>Kibdelosporangium</taxon>
    </lineage>
</organism>
<dbReference type="Proteomes" id="UP001519332">
    <property type="component" value="Unassembled WGS sequence"/>
</dbReference>
<keyword evidence="1" id="KW-0812">Transmembrane</keyword>
<accession>A0ABS4T712</accession>
<evidence type="ECO:0000256" key="1">
    <source>
        <dbReference type="SAM" id="Phobius"/>
    </source>
</evidence>
<keyword evidence="1" id="KW-0472">Membrane</keyword>
<name>A0ABS4T712_9PSEU</name>
<reference evidence="2 3" key="1">
    <citation type="submission" date="2021-03" db="EMBL/GenBank/DDBJ databases">
        <title>Sequencing the genomes of 1000 actinobacteria strains.</title>
        <authorList>
            <person name="Klenk H.-P."/>
        </authorList>
    </citation>
    <scope>NUCLEOTIDE SEQUENCE [LARGE SCALE GENOMIC DNA]</scope>
    <source>
        <strain evidence="2 3">DSM 46670</strain>
    </source>
</reference>
<dbReference type="EMBL" id="JAGINW010000001">
    <property type="protein sequence ID" value="MBP2319673.1"/>
    <property type="molecule type" value="Genomic_DNA"/>
</dbReference>
<comment type="caution">
    <text evidence="2">The sequence shown here is derived from an EMBL/GenBank/DDBJ whole genome shotgun (WGS) entry which is preliminary data.</text>
</comment>
<protein>
    <submittedName>
        <fullName evidence="2">Uncharacterized protein</fullName>
    </submittedName>
</protein>
<keyword evidence="1" id="KW-1133">Transmembrane helix</keyword>
<gene>
    <name evidence="2" type="ORF">JOF56_000058</name>
</gene>
<keyword evidence="3" id="KW-1185">Reference proteome</keyword>
<dbReference type="RefSeq" id="WP_307854849.1">
    <property type="nucleotide sequence ID" value="NZ_JAGINW010000001.1"/>
</dbReference>
<proteinExistence type="predicted"/>
<feature type="transmembrane region" description="Helical" evidence="1">
    <location>
        <begin position="73"/>
        <end position="90"/>
    </location>
</feature>
<evidence type="ECO:0000313" key="2">
    <source>
        <dbReference type="EMBL" id="MBP2319673.1"/>
    </source>
</evidence>
<sequence length="91" mass="9444">MGGRRNMRAQLLPGDGPLARARPIVAFVVVIGLFLTGVLVSGVIGALLLGLLAVGVGILLATTWRVLAPTERVVRLVVLAVLAAVAILQLR</sequence>